<name>A0A7C3UHV5_9EURY</name>
<dbReference type="AlphaFoldDB" id="A0A7C3UHV5"/>
<accession>A0A7C3UHV5</accession>
<protein>
    <recommendedName>
        <fullName evidence="3">Antitoxin</fullName>
    </recommendedName>
</protein>
<reference evidence="4" key="1">
    <citation type="journal article" date="2020" name="mSystems">
        <title>Genome- and Community-Level Interaction Insights into Carbon Utilization and Element Cycling Functions of Hydrothermarchaeota in Hydrothermal Sediment.</title>
        <authorList>
            <person name="Zhou Z."/>
            <person name="Liu Y."/>
            <person name="Xu W."/>
            <person name="Pan J."/>
            <person name="Luo Z.H."/>
            <person name="Li M."/>
        </authorList>
    </citation>
    <scope>NUCLEOTIDE SEQUENCE [LARGE SCALE GENOMIC DNA]</scope>
    <source>
        <strain evidence="5">SpSt-62</strain>
        <strain evidence="4">SpSt-97</strain>
    </source>
</reference>
<comment type="similarity">
    <text evidence="1 3">Belongs to the UPF0165 family.</text>
</comment>
<dbReference type="EMBL" id="DTAK01000064">
    <property type="protein sequence ID" value="HGU59946.1"/>
    <property type="molecule type" value="Genomic_DNA"/>
</dbReference>
<dbReference type="SUPFAM" id="SSF141694">
    <property type="entry name" value="AF2212/PG0164-like"/>
    <property type="match status" value="1"/>
</dbReference>
<evidence type="ECO:0000256" key="2">
    <source>
        <dbReference type="ARBA" id="ARBA00022649"/>
    </source>
</evidence>
<comment type="caution">
    <text evidence="4">The sequence shown here is derived from an EMBL/GenBank/DDBJ whole genome shotgun (WGS) entry which is preliminary data.</text>
</comment>
<gene>
    <name evidence="5" type="ORF">ENT89_07430</name>
    <name evidence="4" type="ORF">ENX77_01985</name>
</gene>
<proteinExistence type="inferred from homology"/>
<keyword evidence="2 3" id="KW-1277">Toxin-antitoxin system</keyword>
<sequence>MPRIKVRYQGGVLVPLEELNLKDGEILEIEIKEKLSNKLREFVGIVKKESSEKLEEAYCDYVLERTGVR</sequence>
<evidence type="ECO:0000256" key="1">
    <source>
        <dbReference type="ARBA" id="ARBA00006615"/>
    </source>
</evidence>
<dbReference type="InterPro" id="IPR024069">
    <property type="entry name" value="AF2212-like_dom_sf"/>
</dbReference>
<organism evidence="4">
    <name type="scientific">Geoglobus ahangari</name>
    <dbReference type="NCBI Taxonomy" id="113653"/>
    <lineage>
        <taxon>Archaea</taxon>
        <taxon>Methanobacteriati</taxon>
        <taxon>Methanobacteriota</taxon>
        <taxon>Archaeoglobi</taxon>
        <taxon>Archaeoglobales</taxon>
        <taxon>Archaeoglobaceae</taxon>
        <taxon>Geoglobus</taxon>
    </lineage>
</organism>
<evidence type="ECO:0000256" key="3">
    <source>
        <dbReference type="RuleBase" id="RU368051"/>
    </source>
</evidence>
<dbReference type="Pfam" id="PF01954">
    <property type="entry name" value="AF2212-like"/>
    <property type="match status" value="1"/>
</dbReference>
<comment type="function">
    <text evidence="3">Antitoxin component of a type II toxin-antitoxin (TA) system.</text>
</comment>
<dbReference type="EMBL" id="DTPI01000009">
    <property type="protein sequence ID" value="HGE65887.1"/>
    <property type="molecule type" value="Genomic_DNA"/>
</dbReference>
<dbReference type="InterPro" id="IPR008203">
    <property type="entry name" value="AF2212-like"/>
</dbReference>
<evidence type="ECO:0000313" key="5">
    <source>
        <dbReference type="EMBL" id="HGU59946.1"/>
    </source>
</evidence>
<dbReference type="Gene3D" id="4.10.1150.10">
    <property type="entry name" value="AF2212/PG0164-like"/>
    <property type="match status" value="1"/>
</dbReference>
<evidence type="ECO:0000313" key="4">
    <source>
        <dbReference type="EMBL" id="HGE65887.1"/>
    </source>
</evidence>